<reference evidence="1 2" key="1">
    <citation type="journal article" date="2023" name="Sci. Data">
        <title>Genome assembly of the Korean intertidal mud-creeper Batillaria attramentaria.</title>
        <authorList>
            <person name="Patra A.K."/>
            <person name="Ho P.T."/>
            <person name="Jun S."/>
            <person name="Lee S.J."/>
            <person name="Kim Y."/>
            <person name="Won Y.J."/>
        </authorList>
    </citation>
    <scope>NUCLEOTIDE SEQUENCE [LARGE SCALE GENOMIC DNA]</scope>
    <source>
        <strain evidence="1">Wonlab-2016</strain>
    </source>
</reference>
<keyword evidence="2" id="KW-1185">Reference proteome</keyword>
<proteinExistence type="predicted"/>
<dbReference type="AlphaFoldDB" id="A0ABD0L587"/>
<feature type="non-terminal residue" evidence="1">
    <location>
        <position position="92"/>
    </location>
</feature>
<name>A0ABD0L587_9CAEN</name>
<feature type="non-terminal residue" evidence="1">
    <location>
        <position position="1"/>
    </location>
</feature>
<evidence type="ECO:0000313" key="1">
    <source>
        <dbReference type="EMBL" id="KAK7494373.1"/>
    </source>
</evidence>
<gene>
    <name evidence="1" type="ORF">BaRGS_00014265</name>
</gene>
<evidence type="ECO:0000313" key="2">
    <source>
        <dbReference type="Proteomes" id="UP001519460"/>
    </source>
</evidence>
<comment type="caution">
    <text evidence="1">The sequence shown here is derived from an EMBL/GenBank/DDBJ whole genome shotgun (WGS) entry which is preliminary data.</text>
</comment>
<protein>
    <submittedName>
        <fullName evidence="1">Uncharacterized protein</fullName>
    </submittedName>
</protein>
<organism evidence="1 2">
    <name type="scientific">Batillaria attramentaria</name>
    <dbReference type="NCBI Taxonomy" id="370345"/>
    <lineage>
        <taxon>Eukaryota</taxon>
        <taxon>Metazoa</taxon>
        <taxon>Spiralia</taxon>
        <taxon>Lophotrochozoa</taxon>
        <taxon>Mollusca</taxon>
        <taxon>Gastropoda</taxon>
        <taxon>Caenogastropoda</taxon>
        <taxon>Sorbeoconcha</taxon>
        <taxon>Cerithioidea</taxon>
        <taxon>Batillariidae</taxon>
        <taxon>Batillaria</taxon>
    </lineage>
</organism>
<accession>A0ABD0L587</accession>
<dbReference type="EMBL" id="JACVVK020000083">
    <property type="protein sequence ID" value="KAK7494373.1"/>
    <property type="molecule type" value="Genomic_DNA"/>
</dbReference>
<dbReference type="Proteomes" id="UP001519460">
    <property type="component" value="Unassembled WGS sequence"/>
</dbReference>
<sequence>ECPSTQCYIHRRAPLDWQRENTQQRYYQAVVGSVTPEQRSRDLTPITVPRRDRNGRNIKPSCDTVIGPTKRHHLNAWDGWRLAALVTVPHGL</sequence>